<name>A0A2U3ALQ1_9BACL</name>
<dbReference type="SUPFAM" id="SSF56645">
    <property type="entry name" value="Acyl-CoA dehydrogenase NM domain-like"/>
    <property type="match status" value="1"/>
</dbReference>
<dbReference type="Gene3D" id="2.40.110.10">
    <property type="entry name" value="Butyryl-CoA Dehydrogenase, subunit A, domain 2"/>
    <property type="match status" value="1"/>
</dbReference>
<dbReference type="GO" id="GO:0003995">
    <property type="term" value="F:acyl-CoA dehydrogenase activity"/>
    <property type="evidence" value="ECO:0007669"/>
    <property type="project" value="TreeGrafter"/>
</dbReference>
<dbReference type="InterPro" id="IPR009100">
    <property type="entry name" value="AcylCoA_DH/oxidase_NM_dom_sf"/>
</dbReference>
<dbReference type="OrthoDB" id="2564795at2"/>
<dbReference type="InterPro" id="IPR046373">
    <property type="entry name" value="Acyl-CoA_Oxase/DH_mid-dom_sf"/>
</dbReference>
<evidence type="ECO:0000313" key="2">
    <source>
        <dbReference type="Proteomes" id="UP000245938"/>
    </source>
</evidence>
<sequence>MTIDKNALQQLLVNELVPYVKNVDEEAYYAKEYLVQLGKRGFLKSTHKTPEEIVEDGCTLVYETSKICMTTAFCLWCHLAALTYIRHTANHKLQAKLLEPLETGLAMGATGLSNPMKFYADLEKLYLTAERTETGYVINGILPSVSNLGHDHWFGALAQVDDGTEVMFIINTTDPRIVLKEKAHFIGLNGSATYACKFTNVIVSNDDILAHDARHFCTIIRPYFIAYQIPLGLGVMNATVQCIEKVKGKQNGSNQYLPLQASDILEKERLFQQRLQHIINKPVLADIIDLRLESAYATLEATQASMLHNGSAGYIAGSVSSRKLREGYFYVNLTPTIRQLEKMTALRLQTS</sequence>
<dbReference type="PANTHER" id="PTHR43884:SF12">
    <property type="entry name" value="ISOVALERYL-COA DEHYDROGENASE, MITOCHONDRIAL-RELATED"/>
    <property type="match status" value="1"/>
</dbReference>
<dbReference type="EMBL" id="QFVR01000008">
    <property type="protein sequence ID" value="PWI25461.1"/>
    <property type="molecule type" value="Genomic_DNA"/>
</dbReference>
<reference evidence="1 2" key="1">
    <citation type="submission" date="2018-05" db="EMBL/GenBank/DDBJ databases">
        <title>Kurthia sibirica genome sequence.</title>
        <authorList>
            <person name="Maclea K.S."/>
            <person name="Goen A.E."/>
        </authorList>
    </citation>
    <scope>NUCLEOTIDE SEQUENCE [LARGE SCALE GENOMIC DNA]</scope>
    <source>
        <strain evidence="1 2">ATCC 49154</strain>
    </source>
</reference>
<organism evidence="1 2">
    <name type="scientific">Kurthia sibirica</name>
    <dbReference type="NCBI Taxonomy" id="202750"/>
    <lineage>
        <taxon>Bacteria</taxon>
        <taxon>Bacillati</taxon>
        <taxon>Bacillota</taxon>
        <taxon>Bacilli</taxon>
        <taxon>Bacillales</taxon>
        <taxon>Caryophanaceae</taxon>
        <taxon>Kurthia</taxon>
    </lineage>
</organism>
<dbReference type="AlphaFoldDB" id="A0A2U3ALQ1"/>
<dbReference type="Proteomes" id="UP000245938">
    <property type="component" value="Unassembled WGS sequence"/>
</dbReference>
<dbReference type="PANTHER" id="PTHR43884">
    <property type="entry name" value="ACYL-COA DEHYDROGENASE"/>
    <property type="match status" value="1"/>
</dbReference>
<dbReference type="RefSeq" id="WP_109305821.1">
    <property type="nucleotide sequence ID" value="NZ_BJUF01000044.1"/>
</dbReference>
<proteinExistence type="predicted"/>
<comment type="caution">
    <text evidence="1">The sequence shown here is derived from an EMBL/GenBank/DDBJ whole genome shotgun (WGS) entry which is preliminary data.</text>
</comment>
<evidence type="ECO:0000313" key="1">
    <source>
        <dbReference type="EMBL" id="PWI25461.1"/>
    </source>
</evidence>
<keyword evidence="2" id="KW-1185">Reference proteome</keyword>
<protein>
    <submittedName>
        <fullName evidence="1">Acyl-CoA dehydrogenase</fullName>
    </submittedName>
</protein>
<accession>A0A2U3ALQ1</accession>
<gene>
    <name evidence="1" type="ORF">DEX24_07590</name>
</gene>